<keyword evidence="5" id="KW-0460">Magnesium</keyword>
<gene>
    <name evidence="8" type="ORF">HNQ59_002752</name>
</gene>
<dbReference type="InterPro" id="IPR045121">
    <property type="entry name" value="CoAse"/>
</dbReference>
<evidence type="ECO:0000313" key="9">
    <source>
        <dbReference type="Proteomes" id="UP000575898"/>
    </source>
</evidence>
<evidence type="ECO:0000256" key="4">
    <source>
        <dbReference type="ARBA" id="ARBA00022801"/>
    </source>
</evidence>
<dbReference type="PANTHER" id="PTHR12992">
    <property type="entry name" value="NUDIX HYDROLASE"/>
    <property type="match status" value="1"/>
</dbReference>
<dbReference type="InterPro" id="IPR015797">
    <property type="entry name" value="NUDIX_hydrolase-like_dom_sf"/>
</dbReference>
<dbReference type="NCBIfam" id="NF007980">
    <property type="entry name" value="PRK10707.1"/>
    <property type="match status" value="1"/>
</dbReference>
<dbReference type="SUPFAM" id="SSF55811">
    <property type="entry name" value="Nudix"/>
    <property type="match status" value="1"/>
</dbReference>
<evidence type="ECO:0000259" key="7">
    <source>
        <dbReference type="PROSITE" id="PS51462"/>
    </source>
</evidence>
<dbReference type="CDD" id="cd03426">
    <property type="entry name" value="NUDIX_CoAse_Nudt7"/>
    <property type="match status" value="1"/>
</dbReference>
<dbReference type="InterPro" id="IPR000086">
    <property type="entry name" value="NUDIX_hydrolase_dom"/>
</dbReference>
<accession>A0A840MM13</accession>
<evidence type="ECO:0000256" key="5">
    <source>
        <dbReference type="ARBA" id="ARBA00022842"/>
    </source>
</evidence>
<keyword evidence="3" id="KW-0479">Metal-binding</keyword>
<dbReference type="EMBL" id="JACHHY010000017">
    <property type="protein sequence ID" value="MBB5019450.1"/>
    <property type="molecule type" value="Genomic_DNA"/>
</dbReference>
<comment type="caution">
    <text evidence="8">The sequence shown here is derived from an EMBL/GenBank/DDBJ whole genome shotgun (WGS) entry which is preliminary data.</text>
</comment>
<dbReference type="PANTHER" id="PTHR12992:SF11">
    <property type="entry name" value="MITOCHONDRIAL COENZYME A DIPHOSPHATASE NUDT8"/>
    <property type="match status" value="1"/>
</dbReference>
<keyword evidence="6" id="KW-0464">Manganese</keyword>
<protein>
    <submittedName>
        <fullName evidence="8">8-oxo-dGTP pyrophosphatase MutT (NUDIX family)</fullName>
    </submittedName>
</protein>
<sequence length="208" mass="23261">MNFEELYDWLDKALSALQPGIINGDRLHEVNQPLVPAAVLVPIIYHPTHPTLLLTKRTPHLSKHAGQISFPGGRAEPFDTNAQATALREAEEEIGLSPSYVALLGQLPQYITISGFLVTPAVGLIRPGYTLKLDEHEVESVFEVPLSHILNPSHYETHPYQLGGQHGHYHAIPYREHFIWGATAAMLLSLCKCINLENPDKQGWHLRF</sequence>
<evidence type="ECO:0000256" key="1">
    <source>
        <dbReference type="ARBA" id="ARBA00001936"/>
    </source>
</evidence>
<proteinExistence type="predicted"/>
<evidence type="ECO:0000256" key="6">
    <source>
        <dbReference type="ARBA" id="ARBA00023211"/>
    </source>
</evidence>
<comment type="cofactor">
    <cofactor evidence="2">
        <name>Mg(2+)</name>
        <dbReference type="ChEBI" id="CHEBI:18420"/>
    </cofactor>
</comment>
<evidence type="ECO:0000313" key="8">
    <source>
        <dbReference type="EMBL" id="MBB5019450.1"/>
    </source>
</evidence>
<name>A0A840MM13_9PROT</name>
<reference evidence="8 9" key="1">
    <citation type="submission" date="2020-08" db="EMBL/GenBank/DDBJ databases">
        <title>Genomic Encyclopedia of Type Strains, Phase IV (KMG-IV): sequencing the most valuable type-strain genomes for metagenomic binning, comparative biology and taxonomic classification.</title>
        <authorList>
            <person name="Goeker M."/>
        </authorList>
    </citation>
    <scope>NUCLEOTIDE SEQUENCE [LARGE SCALE GENOMIC DNA]</scope>
    <source>
        <strain evidence="8 9">DSM 27165</strain>
    </source>
</reference>
<dbReference type="PROSITE" id="PS51462">
    <property type="entry name" value="NUDIX"/>
    <property type="match status" value="1"/>
</dbReference>
<comment type="cofactor">
    <cofactor evidence="1">
        <name>Mn(2+)</name>
        <dbReference type="ChEBI" id="CHEBI:29035"/>
    </cofactor>
</comment>
<dbReference type="Pfam" id="PF00293">
    <property type="entry name" value="NUDIX"/>
    <property type="match status" value="1"/>
</dbReference>
<dbReference type="GO" id="GO:0046872">
    <property type="term" value="F:metal ion binding"/>
    <property type="evidence" value="ECO:0007669"/>
    <property type="project" value="UniProtKB-KW"/>
</dbReference>
<dbReference type="Gene3D" id="3.90.79.10">
    <property type="entry name" value="Nucleoside Triphosphate Pyrophosphohydrolase"/>
    <property type="match status" value="1"/>
</dbReference>
<dbReference type="AlphaFoldDB" id="A0A840MM13"/>
<keyword evidence="4" id="KW-0378">Hydrolase</keyword>
<feature type="domain" description="Nudix hydrolase" evidence="7">
    <location>
        <begin position="33"/>
        <end position="166"/>
    </location>
</feature>
<keyword evidence="9" id="KW-1185">Reference proteome</keyword>
<evidence type="ECO:0000256" key="2">
    <source>
        <dbReference type="ARBA" id="ARBA00001946"/>
    </source>
</evidence>
<dbReference type="RefSeq" id="WP_184040342.1">
    <property type="nucleotide sequence ID" value="NZ_JACHHY010000017.1"/>
</dbReference>
<organism evidence="8 9">
    <name type="scientific">Chitinivorax tropicus</name>
    <dbReference type="NCBI Taxonomy" id="714531"/>
    <lineage>
        <taxon>Bacteria</taxon>
        <taxon>Pseudomonadati</taxon>
        <taxon>Pseudomonadota</taxon>
        <taxon>Betaproteobacteria</taxon>
        <taxon>Chitinivorax</taxon>
    </lineage>
</organism>
<evidence type="ECO:0000256" key="3">
    <source>
        <dbReference type="ARBA" id="ARBA00022723"/>
    </source>
</evidence>
<dbReference type="Proteomes" id="UP000575898">
    <property type="component" value="Unassembled WGS sequence"/>
</dbReference>
<dbReference type="GO" id="GO:0010945">
    <property type="term" value="F:coenzyme A diphosphatase activity"/>
    <property type="evidence" value="ECO:0007669"/>
    <property type="project" value="InterPro"/>
</dbReference>